<evidence type="ECO:0000256" key="12">
    <source>
        <dbReference type="ARBA" id="ARBA00034018"/>
    </source>
</evidence>
<evidence type="ECO:0000259" key="14">
    <source>
        <dbReference type="PROSITE" id="PS50893"/>
    </source>
</evidence>
<feature type="transmembrane region" description="Helical" evidence="13">
    <location>
        <begin position="344"/>
        <end position="376"/>
    </location>
</feature>
<feature type="domain" description="ABC transmembrane type-1" evidence="15">
    <location>
        <begin position="847"/>
        <end position="1128"/>
    </location>
</feature>
<feature type="transmembrane region" description="Helical" evidence="13">
    <location>
        <begin position="986"/>
        <end position="1005"/>
    </location>
</feature>
<keyword evidence="10 13" id="KW-1133">Transmembrane helix</keyword>
<dbReference type="InterPro" id="IPR003593">
    <property type="entry name" value="AAA+_ATPase"/>
</dbReference>
<dbReference type="InterPro" id="IPR027417">
    <property type="entry name" value="P-loop_NTPase"/>
</dbReference>
<comment type="catalytic activity">
    <reaction evidence="12">
        <text>ATP + H2O + xenobioticSide 1 = ADP + phosphate + xenobioticSide 2.</text>
        <dbReference type="EC" id="7.6.2.2"/>
    </reaction>
</comment>
<feature type="transmembrane region" description="Helical" evidence="13">
    <location>
        <begin position="1076"/>
        <end position="1096"/>
    </location>
</feature>
<dbReference type="GO" id="GO:0016887">
    <property type="term" value="F:ATP hydrolysis activity"/>
    <property type="evidence" value="ECO:0007669"/>
    <property type="project" value="InterPro"/>
</dbReference>
<dbReference type="InterPro" id="IPR011527">
    <property type="entry name" value="ABC1_TM_dom"/>
</dbReference>
<dbReference type="CDD" id="cd18579">
    <property type="entry name" value="ABC_6TM_ABCC_D1"/>
    <property type="match status" value="1"/>
</dbReference>
<keyword evidence="17" id="KW-1185">Reference proteome</keyword>
<keyword evidence="4" id="KW-0813">Transport</keyword>
<proteinExistence type="inferred from homology"/>
<dbReference type="PROSITE" id="PS50893">
    <property type="entry name" value="ABC_TRANSPORTER_2"/>
    <property type="match status" value="2"/>
</dbReference>
<dbReference type="GO" id="GO:0016020">
    <property type="term" value="C:membrane"/>
    <property type="evidence" value="ECO:0007669"/>
    <property type="project" value="UniProtKB-SubCell"/>
</dbReference>
<dbReference type="Proteomes" id="UP000006882">
    <property type="component" value="Unassembled WGS sequence"/>
</dbReference>
<evidence type="ECO:0000313" key="16">
    <source>
        <dbReference type="EMBL" id="ONH89523.1"/>
    </source>
</evidence>
<dbReference type="CDD" id="cd18580">
    <property type="entry name" value="ABC_6TM_ABCC_D2"/>
    <property type="match status" value="1"/>
</dbReference>
<feature type="transmembrane region" description="Helical" evidence="13">
    <location>
        <begin position="886"/>
        <end position="912"/>
    </location>
</feature>
<feature type="transmembrane region" description="Helical" evidence="13">
    <location>
        <begin position="186"/>
        <end position="205"/>
    </location>
</feature>
<dbReference type="Gene3D" id="1.20.1560.10">
    <property type="entry name" value="ABC transporter type 1, transmembrane domain"/>
    <property type="match status" value="2"/>
</dbReference>
<comment type="subcellular location">
    <subcellularLocation>
        <location evidence="1">Membrane</location>
        <topology evidence="1">Multi-pass membrane protein</topology>
    </subcellularLocation>
</comment>
<feature type="transmembrane region" description="Helical" evidence="13">
    <location>
        <begin position="832"/>
        <end position="855"/>
    </location>
</feature>
<dbReference type="PROSITE" id="PS50929">
    <property type="entry name" value="ABC_TM1F"/>
    <property type="match status" value="2"/>
</dbReference>
<dbReference type="GO" id="GO:0140359">
    <property type="term" value="F:ABC-type transporter activity"/>
    <property type="evidence" value="ECO:0000318"/>
    <property type="project" value="GO_Central"/>
</dbReference>
<evidence type="ECO:0000256" key="13">
    <source>
        <dbReference type="SAM" id="Phobius"/>
    </source>
</evidence>
<feature type="domain" description="ABC transporter" evidence="14">
    <location>
        <begin position="537"/>
        <end position="760"/>
    </location>
</feature>
<keyword evidence="7" id="KW-0547">Nucleotide-binding</keyword>
<dbReference type="Pfam" id="PF00005">
    <property type="entry name" value="ABC_tran"/>
    <property type="match status" value="2"/>
</dbReference>
<comment type="similarity">
    <text evidence="2">Belongs to the ABC transporter superfamily. ABCC family. Conjugate transporter (TC 3.A.1.208) subfamily.</text>
</comment>
<dbReference type="SMART" id="SM00382">
    <property type="entry name" value="AAA"/>
    <property type="match status" value="2"/>
</dbReference>
<dbReference type="SUPFAM" id="SSF52540">
    <property type="entry name" value="P-loop containing nucleoside triphosphate hydrolases"/>
    <property type="match status" value="2"/>
</dbReference>
<keyword evidence="6" id="KW-0677">Repeat</keyword>
<feature type="transmembrane region" description="Helical" evidence="13">
    <location>
        <begin position="118"/>
        <end position="139"/>
    </location>
</feature>
<evidence type="ECO:0000256" key="9">
    <source>
        <dbReference type="ARBA" id="ARBA00022967"/>
    </source>
</evidence>
<dbReference type="Gene3D" id="3.40.50.300">
    <property type="entry name" value="P-loop containing nucleotide triphosphate hydrolases"/>
    <property type="match status" value="3"/>
</dbReference>
<dbReference type="GO" id="GO:0055085">
    <property type="term" value="P:transmembrane transport"/>
    <property type="evidence" value="ECO:0000318"/>
    <property type="project" value="GO_Central"/>
</dbReference>
<evidence type="ECO:0000256" key="8">
    <source>
        <dbReference type="ARBA" id="ARBA00022840"/>
    </source>
</evidence>
<dbReference type="Gramene" id="ONH89523">
    <property type="protein sequence ID" value="ONH89523"/>
    <property type="gene ID" value="PRUPE_I000600"/>
</dbReference>
<feature type="domain" description="ABC transmembrane type-1" evidence="15">
    <location>
        <begin position="286"/>
        <end position="503"/>
    </location>
</feature>
<name>A0A1R3L540_PRUPE</name>
<keyword evidence="8" id="KW-0067">ATP-binding</keyword>
<dbReference type="Pfam" id="PF00664">
    <property type="entry name" value="ABC_membrane"/>
    <property type="match status" value="2"/>
</dbReference>
<keyword evidence="5 13" id="KW-0812">Transmembrane</keyword>
<dbReference type="InterPro" id="IPR044746">
    <property type="entry name" value="ABCC_6TM_D1"/>
</dbReference>
<evidence type="ECO:0000256" key="2">
    <source>
        <dbReference type="ARBA" id="ARBA00009726"/>
    </source>
</evidence>
<evidence type="ECO:0000256" key="7">
    <source>
        <dbReference type="ARBA" id="ARBA00022741"/>
    </source>
</evidence>
<keyword evidence="9" id="KW-1278">Translocase</keyword>
<evidence type="ECO:0000256" key="10">
    <source>
        <dbReference type="ARBA" id="ARBA00022989"/>
    </source>
</evidence>
<feature type="transmembrane region" description="Helical" evidence="13">
    <location>
        <begin position="1102"/>
        <end position="1121"/>
    </location>
</feature>
<dbReference type="SUPFAM" id="SSF90123">
    <property type="entry name" value="ABC transporter transmembrane region"/>
    <property type="match status" value="2"/>
</dbReference>
<evidence type="ECO:0000313" key="17">
    <source>
        <dbReference type="Proteomes" id="UP000006882"/>
    </source>
</evidence>
<evidence type="ECO:0000256" key="11">
    <source>
        <dbReference type="ARBA" id="ARBA00023136"/>
    </source>
</evidence>
<protein>
    <recommendedName>
        <fullName evidence="3">ABC-type xenobiotic transporter</fullName>
        <ecNumber evidence="3">7.6.2.2</ecNumber>
    </recommendedName>
</protein>
<keyword evidence="11 13" id="KW-0472">Membrane</keyword>
<dbReference type="CDD" id="cd03250">
    <property type="entry name" value="ABCC_MRP_domain1"/>
    <property type="match status" value="1"/>
</dbReference>
<dbReference type="InterPro" id="IPR036640">
    <property type="entry name" value="ABC1_TM_sf"/>
</dbReference>
<feature type="transmembrane region" description="Helical" evidence="13">
    <location>
        <begin position="151"/>
        <end position="174"/>
    </location>
</feature>
<dbReference type="PANTHER" id="PTHR24223:SF181">
    <property type="entry name" value="ABC TRANSPORTER C FAMILY MEMBER 3"/>
    <property type="match status" value="1"/>
</dbReference>
<dbReference type="PANTHER" id="PTHR24223">
    <property type="entry name" value="ATP-BINDING CASSETTE SUB-FAMILY C"/>
    <property type="match status" value="1"/>
</dbReference>
<accession>A0A1R3L540</accession>
<feature type="domain" description="ABC transporter" evidence="14">
    <location>
        <begin position="1167"/>
        <end position="1353"/>
    </location>
</feature>
<feature type="transmembrane region" description="Helical" evidence="13">
    <location>
        <begin position="80"/>
        <end position="106"/>
    </location>
</feature>
<sequence length="1364" mass="151738">MELFDSSKHGTLSAFFSHYSSSFITYPGTDFLLKPVFIRGFSGSLHLVLLFVLLVSWVWKKFKVGDGEGPKQRFGSIQSWYYKLTLLCCLGVSGLSLVFCLLNYFYWHRNDWTEEKLVTLFDLAIRTLAWGALCVYLHTQFSNSSESKFPNLLRVWWGSYFSISCYSLVIDILLYKEHVSLPVQSFVFDVVCVISGLFFIFVGFFGKKEGRNTVLEEPLLNGNGNAVSNNSKGGTPVTPYSNAGIFSILTFSWMGPLIAVGNKKTLDLEDVPELYKGDMHWFFKVQQVGVRIRAVLVTAIYNKGLTLSCQSKQGHTSGEIINFMTVDAERVGDFSWYMYDPLMVILQVGLALVILYINLGLAAIATLVATIIVMLANVPLGSLQEKFQEKLMESKDKRMKATSEVLRNMRILKLQAWEMKFLSKINELRKTEAGWLRKFVYTSAMTSFVFWGAPTFVSVVTFVACMLLGIPLESGKILSALATFRILQEPIYGLPDLISMIAQTKVSLDRIASFLSLDDLPPDVIENLPRGSSDTAIEIVDGNFSWDLSSPSPTLKDLNFKVSQGMRVAVCGTVGSGKSSLLSCILGEVPKISGTLKMCGTKAYVSQSPWIQSGKIEENILFGQEMDRERYERVLEACSLKKDLEILSFGDQTIIGERGINLSGGQKQRIQIARALYQDADIYLFDDPFSAVDAHTGSHLFKECLLGLLGSKTVIFVTHQVEFLPAADLILVMKDGRITQAGKFNDILNSETDFMELVGAHAEALSVLNSAEVEPVEKISVSKEDGEFASTSGVVQNVEDTDVQNSKTDDLPKGQLVQEEEREKGRVGLSVYWKYITTAYGGALVPFILLAQVLFQVLQIGSNYWMAWATPVSEDVKPAVETSTLLTVYVALAVGSSFCILFRSMFLATAGYRTATLLFSKMHSCVFRAPMSFFDATPSGRILNRWASTDQNVVDLNMPGQIGALANSLIQLLGIIAVISQVAWQVFIIFIPVIAICIWLQQYYIPSARELARLVGVCKAPVIQHFAETISGSTTIRSFNQESRFRDTNMKLMDGYGRPKFHTAAAMEWLCFRLDMLSSITFGFCLVFLISIPAGVIDPGVAGLTVTYGLNLNTLLAWFIWNLCNVENRIISVERLLQYTTLPSEPPLVIESNQPDRSWPLRGKVDIHDLQVRYAPHMPLVLRGITCTFPGGMKTGIVGRTGSGKSTLIQTLFRLWILLLGQILIEWALDKCQLGDEVRRKDGKLDATVSENGENWSMGQRQLVCLGRVLLKKSKVLVLDEATASVDTATDNLIQQTLRQHFTDCTVITIAHRITSVLDSDMVLLLSHGLIDEYDSPATLLENKSSSFAQLVAEYTMRSNSSFE</sequence>
<dbReference type="FunFam" id="3.40.50.300:FF:003492">
    <property type="entry name" value="AGAP012735-PA"/>
    <property type="match status" value="1"/>
</dbReference>
<evidence type="ECO:0000256" key="5">
    <source>
        <dbReference type="ARBA" id="ARBA00022692"/>
    </source>
</evidence>
<dbReference type="FunFam" id="3.40.50.300:FF:000508">
    <property type="entry name" value="ABC transporter C family member 5"/>
    <property type="match status" value="1"/>
</dbReference>
<evidence type="ECO:0000259" key="15">
    <source>
        <dbReference type="PROSITE" id="PS50929"/>
    </source>
</evidence>
<dbReference type="InterPro" id="IPR017871">
    <property type="entry name" value="ABC_transporter-like_CS"/>
</dbReference>
<feature type="transmembrane region" description="Helical" evidence="13">
    <location>
        <begin position="36"/>
        <end position="59"/>
    </location>
</feature>
<reference evidence="16 17" key="1">
    <citation type="journal article" date="2013" name="Nat. Genet.">
        <title>The high-quality draft genome of peach (Prunus persica) identifies unique patterns of genetic diversity, domestication and genome evolution.</title>
        <authorList>
            <consortium name="International Peach Genome Initiative"/>
            <person name="Verde I."/>
            <person name="Abbott A.G."/>
            <person name="Scalabrin S."/>
            <person name="Jung S."/>
            <person name="Shu S."/>
            <person name="Marroni F."/>
            <person name="Zhebentyayeva T."/>
            <person name="Dettori M.T."/>
            <person name="Grimwood J."/>
            <person name="Cattonaro F."/>
            <person name="Zuccolo A."/>
            <person name="Rossini L."/>
            <person name="Jenkins J."/>
            <person name="Vendramin E."/>
            <person name="Meisel L.A."/>
            <person name="Decroocq V."/>
            <person name="Sosinski B."/>
            <person name="Prochnik S."/>
            <person name="Mitros T."/>
            <person name="Policriti A."/>
            <person name="Cipriani G."/>
            <person name="Dondini L."/>
            <person name="Ficklin S."/>
            <person name="Goodstein D.M."/>
            <person name="Xuan P."/>
            <person name="Del Fabbro C."/>
            <person name="Aramini V."/>
            <person name="Copetti D."/>
            <person name="Gonzalez S."/>
            <person name="Horner D.S."/>
            <person name="Falchi R."/>
            <person name="Lucas S."/>
            <person name="Mica E."/>
            <person name="Maldonado J."/>
            <person name="Lazzari B."/>
            <person name="Bielenberg D."/>
            <person name="Pirona R."/>
            <person name="Miculan M."/>
            <person name="Barakat A."/>
            <person name="Testolin R."/>
            <person name="Stella A."/>
            <person name="Tartarini S."/>
            <person name="Tonutti P."/>
            <person name="Arus P."/>
            <person name="Orellana A."/>
            <person name="Wells C."/>
            <person name="Main D."/>
            <person name="Vizzotto G."/>
            <person name="Silva H."/>
            <person name="Salamini F."/>
            <person name="Schmutz J."/>
            <person name="Morgante M."/>
            <person name="Rokhsar D.S."/>
        </authorList>
    </citation>
    <scope>NUCLEOTIDE SEQUENCE [LARGE SCALE GENOMIC DNA]</scope>
    <source>
        <strain evidence="17">cv. Nemared</strain>
    </source>
</reference>
<gene>
    <name evidence="16" type="ORF">PRUPE_I000600</name>
</gene>
<dbReference type="InterPro" id="IPR044726">
    <property type="entry name" value="ABCC_6TM_D2"/>
</dbReference>
<dbReference type="GO" id="GO:0005524">
    <property type="term" value="F:ATP binding"/>
    <property type="evidence" value="ECO:0007669"/>
    <property type="project" value="UniProtKB-KW"/>
</dbReference>
<evidence type="ECO:0000256" key="1">
    <source>
        <dbReference type="ARBA" id="ARBA00004141"/>
    </source>
</evidence>
<evidence type="ECO:0000256" key="6">
    <source>
        <dbReference type="ARBA" id="ARBA00022737"/>
    </source>
</evidence>
<dbReference type="PROSITE" id="PS00211">
    <property type="entry name" value="ABC_TRANSPORTER_1"/>
    <property type="match status" value="1"/>
</dbReference>
<organism evidence="16 17">
    <name type="scientific">Prunus persica</name>
    <name type="common">Peach</name>
    <name type="synonym">Amygdalus persica</name>
    <dbReference type="NCBI Taxonomy" id="3760"/>
    <lineage>
        <taxon>Eukaryota</taxon>
        <taxon>Viridiplantae</taxon>
        <taxon>Streptophyta</taxon>
        <taxon>Embryophyta</taxon>
        <taxon>Tracheophyta</taxon>
        <taxon>Spermatophyta</taxon>
        <taxon>Magnoliopsida</taxon>
        <taxon>eudicotyledons</taxon>
        <taxon>Gunneridae</taxon>
        <taxon>Pentapetalae</taxon>
        <taxon>rosids</taxon>
        <taxon>fabids</taxon>
        <taxon>Rosales</taxon>
        <taxon>Rosaceae</taxon>
        <taxon>Amygdaloideae</taxon>
        <taxon>Amygdaleae</taxon>
        <taxon>Prunus</taxon>
    </lineage>
</organism>
<evidence type="ECO:0000256" key="3">
    <source>
        <dbReference type="ARBA" id="ARBA00012191"/>
    </source>
</evidence>
<evidence type="ECO:0000256" key="4">
    <source>
        <dbReference type="ARBA" id="ARBA00022448"/>
    </source>
</evidence>
<dbReference type="InterPro" id="IPR003439">
    <property type="entry name" value="ABC_transporter-like_ATP-bd"/>
</dbReference>
<dbReference type="FunFam" id="1.20.1560.10:FF:000003">
    <property type="entry name" value="ABC transporter C family member 10"/>
    <property type="match status" value="1"/>
</dbReference>
<dbReference type="InterPro" id="IPR050173">
    <property type="entry name" value="ABC_transporter_C-like"/>
</dbReference>
<dbReference type="FunFam" id="1.20.1560.10:FF:000002">
    <property type="entry name" value="ABC transporter C family member 5"/>
    <property type="match status" value="1"/>
</dbReference>
<dbReference type="EC" id="7.6.2.2" evidence="3"/>
<dbReference type="EMBL" id="KV887587">
    <property type="protein sequence ID" value="ONH89523.1"/>
    <property type="molecule type" value="Genomic_DNA"/>
</dbReference>
<dbReference type="GO" id="GO:0008559">
    <property type="term" value="F:ABC-type xenobiotic transporter activity"/>
    <property type="evidence" value="ECO:0007669"/>
    <property type="project" value="UniProtKB-EC"/>
</dbReference>
<feature type="transmembrane region" description="Helical" evidence="13">
    <location>
        <begin position="448"/>
        <end position="470"/>
    </location>
</feature>